<evidence type="ECO:0000313" key="3">
    <source>
        <dbReference type="Proteomes" id="UP001595821"/>
    </source>
</evidence>
<dbReference type="Gene3D" id="3.20.20.150">
    <property type="entry name" value="Divalent-metal-dependent TIM barrel enzymes"/>
    <property type="match status" value="1"/>
</dbReference>
<keyword evidence="2" id="KW-0413">Isomerase</keyword>
<dbReference type="GO" id="GO:0016853">
    <property type="term" value="F:isomerase activity"/>
    <property type="evidence" value="ECO:0007669"/>
    <property type="project" value="UniProtKB-KW"/>
</dbReference>
<dbReference type="PANTHER" id="PTHR12110">
    <property type="entry name" value="HYDROXYPYRUVATE ISOMERASE"/>
    <property type="match status" value="1"/>
</dbReference>
<gene>
    <name evidence="2" type="ORF">ACFOZ7_07645</name>
</gene>
<dbReference type="RefSeq" id="WP_246976646.1">
    <property type="nucleotide sequence ID" value="NZ_CP095398.1"/>
</dbReference>
<dbReference type="SUPFAM" id="SSF51658">
    <property type="entry name" value="Xylose isomerase-like"/>
    <property type="match status" value="1"/>
</dbReference>
<feature type="domain" description="Xylose isomerase-like TIM barrel" evidence="1">
    <location>
        <begin position="14"/>
        <end position="218"/>
    </location>
</feature>
<name>A0ABD5NXL5_9EURY</name>
<dbReference type="PANTHER" id="PTHR12110:SF21">
    <property type="entry name" value="XYLOSE ISOMERASE-LIKE TIM BARREL DOMAIN-CONTAINING PROTEIN"/>
    <property type="match status" value="1"/>
</dbReference>
<reference evidence="2 3" key="1">
    <citation type="journal article" date="2014" name="Int. J. Syst. Evol. Microbiol.">
        <title>Complete genome sequence of Corynebacterium casei LMG S-19264T (=DSM 44701T), isolated from a smear-ripened cheese.</title>
        <authorList>
            <consortium name="US DOE Joint Genome Institute (JGI-PGF)"/>
            <person name="Walter F."/>
            <person name="Albersmeier A."/>
            <person name="Kalinowski J."/>
            <person name="Ruckert C."/>
        </authorList>
    </citation>
    <scope>NUCLEOTIDE SEQUENCE [LARGE SCALE GENOMIC DNA]</scope>
    <source>
        <strain evidence="2 3">IBRC-M 10912</strain>
    </source>
</reference>
<dbReference type="GeneID" id="71855854"/>
<dbReference type="Pfam" id="PF01261">
    <property type="entry name" value="AP_endonuc_2"/>
    <property type="match status" value="1"/>
</dbReference>
<dbReference type="InterPro" id="IPR050312">
    <property type="entry name" value="IolE/XylAMocC-like"/>
</dbReference>
<organism evidence="2 3">
    <name type="scientific">Natribaculum luteum</name>
    <dbReference type="NCBI Taxonomy" id="1586232"/>
    <lineage>
        <taxon>Archaea</taxon>
        <taxon>Methanobacteriati</taxon>
        <taxon>Methanobacteriota</taxon>
        <taxon>Stenosarchaea group</taxon>
        <taxon>Halobacteria</taxon>
        <taxon>Halobacteriales</taxon>
        <taxon>Natrialbaceae</taxon>
        <taxon>Natribaculum</taxon>
    </lineage>
</organism>
<proteinExistence type="predicted"/>
<protein>
    <submittedName>
        <fullName evidence="2">Sugar phosphate isomerase/epimerase family protein</fullName>
    </submittedName>
</protein>
<dbReference type="InterPro" id="IPR013022">
    <property type="entry name" value="Xyl_isomerase-like_TIM-brl"/>
</dbReference>
<dbReference type="Proteomes" id="UP001595821">
    <property type="component" value="Unassembled WGS sequence"/>
</dbReference>
<dbReference type="EMBL" id="JBHSDJ010000019">
    <property type="protein sequence ID" value="MFC4246872.1"/>
    <property type="molecule type" value="Genomic_DNA"/>
</dbReference>
<accession>A0ABD5NXL5</accession>
<dbReference type="AlphaFoldDB" id="A0ABD5NXL5"/>
<evidence type="ECO:0000259" key="1">
    <source>
        <dbReference type="Pfam" id="PF01261"/>
    </source>
</evidence>
<sequence length="260" mass="28710">MDVRFGASVEEFLAYLTDLGLDHVELKREYLEGHPDAPTPDDLGELADRYDVSITYHAPFRDWNMGSFNDDVRRASVDQVKASLDDAVTAGAGAVVVHGGSVPHRYPEWVREKAAENARQSLLECAEYAREVGVALCLENQPRSGDKRRYTTTPDDLADALAAVPVDGEHLGVTLDVGHAKVNGYDWREFVDRFGDRIRVCHLHDNDGTADQHDPLTEYREILETVPAAYFVFEMKAADDVARSVGADVPPLDAELAVDG</sequence>
<dbReference type="InterPro" id="IPR036237">
    <property type="entry name" value="Xyl_isomerase-like_sf"/>
</dbReference>
<evidence type="ECO:0000313" key="2">
    <source>
        <dbReference type="EMBL" id="MFC4246872.1"/>
    </source>
</evidence>
<comment type="caution">
    <text evidence="2">The sequence shown here is derived from an EMBL/GenBank/DDBJ whole genome shotgun (WGS) entry which is preliminary data.</text>
</comment>